<feature type="compositionally biased region" description="Basic residues" evidence="8">
    <location>
        <begin position="370"/>
        <end position="386"/>
    </location>
</feature>
<feature type="compositionally biased region" description="Polar residues" evidence="8">
    <location>
        <begin position="298"/>
        <end position="316"/>
    </location>
</feature>
<keyword evidence="4" id="KW-0238">DNA-binding</keyword>
<evidence type="ECO:0000256" key="5">
    <source>
        <dbReference type="ARBA" id="ARBA00023163"/>
    </source>
</evidence>
<keyword evidence="3" id="KW-0805">Transcription regulation</keyword>
<feature type="domain" description="BZIP" evidence="9">
    <location>
        <begin position="366"/>
        <end position="429"/>
    </location>
</feature>
<dbReference type="InterPro" id="IPR045314">
    <property type="entry name" value="bZIP_plant_GBF1"/>
</dbReference>
<organism evidence="10 11">
    <name type="scientific">Phaseolus coccineus</name>
    <name type="common">Scarlet runner bean</name>
    <name type="synonym">Phaseolus multiflorus</name>
    <dbReference type="NCBI Taxonomy" id="3886"/>
    <lineage>
        <taxon>Eukaryota</taxon>
        <taxon>Viridiplantae</taxon>
        <taxon>Streptophyta</taxon>
        <taxon>Embryophyta</taxon>
        <taxon>Tracheophyta</taxon>
        <taxon>Spermatophyta</taxon>
        <taxon>Magnoliopsida</taxon>
        <taxon>eudicotyledons</taxon>
        <taxon>Gunneridae</taxon>
        <taxon>Pentapetalae</taxon>
        <taxon>rosids</taxon>
        <taxon>fabids</taxon>
        <taxon>Fabales</taxon>
        <taxon>Fabaceae</taxon>
        <taxon>Papilionoideae</taxon>
        <taxon>50 kb inversion clade</taxon>
        <taxon>NPAAA clade</taxon>
        <taxon>indigoferoid/millettioid clade</taxon>
        <taxon>Phaseoleae</taxon>
        <taxon>Phaseolus</taxon>
    </lineage>
</organism>
<feature type="compositionally biased region" description="Polar residues" evidence="8">
    <location>
        <begin position="178"/>
        <end position="193"/>
    </location>
</feature>
<dbReference type="PANTHER" id="PTHR45967">
    <property type="entry name" value="G-BOX-BINDING FACTOR 3-RELATED"/>
    <property type="match status" value="1"/>
</dbReference>
<feature type="region of interest" description="Disordered" evidence="8">
    <location>
        <begin position="133"/>
        <end position="316"/>
    </location>
</feature>
<comment type="subcellular location">
    <subcellularLocation>
        <location evidence="1">Nucleus</location>
    </subcellularLocation>
</comment>
<evidence type="ECO:0000256" key="8">
    <source>
        <dbReference type="SAM" id="MobiDB-lite"/>
    </source>
</evidence>
<evidence type="ECO:0000256" key="4">
    <source>
        <dbReference type="ARBA" id="ARBA00023125"/>
    </source>
</evidence>
<feature type="coiled-coil region" evidence="7">
    <location>
        <begin position="391"/>
        <end position="439"/>
    </location>
</feature>
<keyword evidence="5" id="KW-0804">Transcription</keyword>
<evidence type="ECO:0000256" key="2">
    <source>
        <dbReference type="ARBA" id="ARBA00007163"/>
    </source>
</evidence>
<protein>
    <recommendedName>
        <fullName evidence="9">BZIP domain-containing protein</fullName>
    </recommendedName>
</protein>
<gene>
    <name evidence="10" type="ORF">VNO80_24438</name>
</gene>
<comment type="caution">
    <text evidence="10">The sequence shown here is derived from an EMBL/GenBank/DDBJ whole genome shotgun (WGS) entry which is preliminary data.</text>
</comment>
<dbReference type="CDD" id="cd14702">
    <property type="entry name" value="bZIP_plant_GBF1"/>
    <property type="match status" value="1"/>
</dbReference>
<dbReference type="SMART" id="SM00338">
    <property type="entry name" value="BRLZ"/>
    <property type="match status" value="1"/>
</dbReference>
<dbReference type="InterPro" id="IPR044827">
    <property type="entry name" value="GBF-like"/>
</dbReference>
<evidence type="ECO:0000313" key="10">
    <source>
        <dbReference type="EMBL" id="KAK7341507.1"/>
    </source>
</evidence>
<feature type="region of interest" description="Disordered" evidence="8">
    <location>
        <begin position="350"/>
        <end position="387"/>
    </location>
</feature>
<keyword evidence="7" id="KW-0175">Coiled coil</keyword>
<dbReference type="Proteomes" id="UP001374584">
    <property type="component" value="Unassembled WGS sequence"/>
</dbReference>
<dbReference type="PROSITE" id="PS50217">
    <property type="entry name" value="BZIP"/>
    <property type="match status" value="1"/>
</dbReference>
<dbReference type="AlphaFoldDB" id="A0AAN9QN23"/>
<dbReference type="EMBL" id="JAYMYR010000009">
    <property type="protein sequence ID" value="KAK7341507.1"/>
    <property type="molecule type" value="Genomic_DNA"/>
</dbReference>
<dbReference type="GO" id="GO:0043565">
    <property type="term" value="F:sequence-specific DNA binding"/>
    <property type="evidence" value="ECO:0007669"/>
    <property type="project" value="InterPro"/>
</dbReference>
<feature type="compositionally biased region" description="Basic and acidic residues" evidence="8">
    <location>
        <begin position="21"/>
        <end position="30"/>
    </location>
</feature>
<feature type="compositionally biased region" description="Polar residues" evidence="8">
    <location>
        <begin position="133"/>
        <end position="145"/>
    </location>
</feature>
<dbReference type="GO" id="GO:0003700">
    <property type="term" value="F:DNA-binding transcription factor activity"/>
    <property type="evidence" value="ECO:0007669"/>
    <property type="project" value="InterPro"/>
</dbReference>
<keyword evidence="11" id="KW-1185">Reference proteome</keyword>
<proteinExistence type="inferred from homology"/>
<evidence type="ECO:0000256" key="6">
    <source>
        <dbReference type="ARBA" id="ARBA00023242"/>
    </source>
</evidence>
<feature type="compositionally biased region" description="Basic residues" evidence="8">
    <location>
        <begin position="273"/>
        <end position="291"/>
    </location>
</feature>
<evidence type="ECO:0000313" key="11">
    <source>
        <dbReference type="Proteomes" id="UP001374584"/>
    </source>
</evidence>
<evidence type="ECO:0000259" key="9">
    <source>
        <dbReference type="PROSITE" id="PS50217"/>
    </source>
</evidence>
<keyword evidence="6" id="KW-0539">Nucleus</keyword>
<feature type="compositionally biased region" description="Low complexity" evidence="8">
    <location>
        <begin position="208"/>
        <end position="217"/>
    </location>
</feature>
<dbReference type="GO" id="GO:0005634">
    <property type="term" value="C:nucleus"/>
    <property type="evidence" value="ECO:0007669"/>
    <property type="project" value="UniProtKB-SubCell"/>
</dbReference>
<feature type="region of interest" description="Disordered" evidence="8">
    <location>
        <begin position="21"/>
        <end position="47"/>
    </location>
</feature>
<accession>A0AAN9QN23</accession>
<sequence>MFSILDVLSSFLITMKEKNKTVAQPDDRSSVPKNEIPNLPQRQTPWSTSRASAFHKFGSTPTSRSTPASPHFYSSWFGSQMWNRPIQYGSLYQNMAFSNYPMMAARVGPSSLLASANTLQRTSTENYMLLNNHSYKSSQPTSNVTPKARENERKHSIQGANLKGSIRSVTSERKETTVVVNDNKNDGGSTKESNYTKEQRKRKAEQTSSKISSMKSIKLQDIPSRQQQSRMMPGTGKFEANPTDLNQNMHIDPNASAANPLLEKEESDETKEQRKRKAMNKSSKRPKMKIIKLKDISSTKQTQSSMTAGNGRGANNVTSIENCNSIQDITNIASDHFEVNPTEGNRILSTKLSATNPQLAKEESDEAKEQRRRQSKKKSAKRSRLKMKMERERLNASIRNLDVENAALRKELDDLIDEYDKLTENNDSLMDELNEMFGQETVMDVFNMQSADSDADDDQNT</sequence>
<dbReference type="Pfam" id="PF00170">
    <property type="entry name" value="bZIP_1"/>
    <property type="match status" value="1"/>
</dbReference>
<evidence type="ECO:0000256" key="7">
    <source>
        <dbReference type="SAM" id="Coils"/>
    </source>
</evidence>
<dbReference type="PANTHER" id="PTHR45967:SF38">
    <property type="entry name" value="G-BOX-BINDING FACTOR 2"/>
    <property type="match status" value="1"/>
</dbReference>
<evidence type="ECO:0000256" key="3">
    <source>
        <dbReference type="ARBA" id="ARBA00023015"/>
    </source>
</evidence>
<reference evidence="10 11" key="1">
    <citation type="submission" date="2024-01" db="EMBL/GenBank/DDBJ databases">
        <title>The genomes of 5 underutilized Papilionoideae crops provide insights into root nodulation and disease resistanc.</title>
        <authorList>
            <person name="Jiang F."/>
        </authorList>
    </citation>
    <scope>NUCLEOTIDE SEQUENCE [LARGE SCALE GENOMIC DNA]</scope>
    <source>
        <strain evidence="10">JINMINGXINNONG_FW02</strain>
        <tissue evidence="10">Leaves</tissue>
    </source>
</reference>
<name>A0AAN9QN23_PHACN</name>
<dbReference type="InterPro" id="IPR004827">
    <property type="entry name" value="bZIP"/>
</dbReference>
<comment type="similarity">
    <text evidence="2">Belongs to the bZIP family.</text>
</comment>
<evidence type="ECO:0000256" key="1">
    <source>
        <dbReference type="ARBA" id="ARBA00004123"/>
    </source>
</evidence>